<dbReference type="Proteomes" id="UP000325563">
    <property type="component" value="Chromosome"/>
</dbReference>
<evidence type="ECO:0000313" key="4">
    <source>
        <dbReference type="Proteomes" id="UP000325563"/>
    </source>
</evidence>
<organism evidence="3 4">
    <name type="scientific">Streptomyces vinaceus</name>
    <dbReference type="NCBI Taxonomy" id="1960"/>
    <lineage>
        <taxon>Bacteria</taxon>
        <taxon>Bacillati</taxon>
        <taxon>Actinomycetota</taxon>
        <taxon>Actinomycetes</taxon>
        <taxon>Kitasatosporales</taxon>
        <taxon>Streptomycetaceae</taxon>
        <taxon>Streptomyces</taxon>
    </lineage>
</organism>
<evidence type="ECO:0000313" key="3">
    <source>
        <dbReference type="EMBL" id="QEV45524.1"/>
    </source>
</evidence>
<feature type="region of interest" description="Disordered" evidence="1">
    <location>
        <begin position="1"/>
        <end position="29"/>
    </location>
</feature>
<name>A0A5J6J9R7_STRVI</name>
<feature type="domain" description="A-factor biosynthesis hotdog" evidence="2">
    <location>
        <begin position="124"/>
        <end position="256"/>
    </location>
</feature>
<proteinExistence type="predicted"/>
<protein>
    <recommendedName>
        <fullName evidence="2">A-factor biosynthesis hotdog domain-containing protein</fullName>
    </recommendedName>
</protein>
<gene>
    <name evidence="3" type="ORF">CP980_10940</name>
</gene>
<evidence type="ECO:0000259" key="2">
    <source>
        <dbReference type="Pfam" id="PF03756"/>
    </source>
</evidence>
<reference evidence="3 4" key="1">
    <citation type="submission" date="2017-09" db="EMBL/GenBank/DDBJ databases">
        <authorList>
            <person name="Lee N."/>
            <person name="Cho B.-K."/>
        </authorList>
    </citation>
    <scope>NUCLEOTIDE SEQUENCE [LARGE SCALE GENOMIC DNA]</scope>
    <source>
        <strain evidence="3 4">ATCC 27476</strain>
    </source>
</reference>
<dbReference type="AlphaFoldDB" id="A0A5J6J9R7"/>
<accession>A0A5J6J9R7</accession>
<dbReference type="InterPro" id="IPR005509">
    <property type="entry name" value="AfsA_hotdog_dom"/>
</dbReference>
<keyword evidence="4" id="KW-1185">Reference proteome</keyword>
<dbReference type="KEGG" id="svn:CP980_10940"/>
<dbReference type="Pfam" id="PF03756">
    <property type="entry name" value="AfsA"/>
    <property type="match status" value="1"/>
</dbReference>
<sequence>MTRPPPPPEQERSKAMSVPMPHESSQAAATHAKPGTLFLVGDVFAEFAHHEGVFTVSQLARLIRNGTFPESPAGPGGVRVSVGQGVSLFDVQYVRDTLARRGLTDLVVIDDQALHTRAGREIAHKHRPENVLISEPRPVGDDWYEADLLVDGDNEVMSDHLTGQHMQGMLATEAGRQMFIAVAEQFYLPPEAVGSSYFVIDSFATRYRNFLFPLPAVVRCRVLAHRTPHRTRMTFHCELSVSQGGSETAGMEVRFTAFDTQVSHAKETRAAQRSLQDGVALATAAAAAEAASPVRAEVRTS</sequence>
<evidence type="ECO:0000256" key="1">
    <source>
        <dbReference type="SAM" id="MobiDB-lite"/>
    </source>
</evidence>
<dbReference type="EMBL" id="CP023692">
    <property type="protein sequence ID" value="QEV45524.1"/>
    <property type="molecule type" value="Genomic_DNA"/>
</dbReference>